<dbReference type="EMBL" id="MU277195">
    <property type="protein sequence ID" value="KAI0065408.1"/>
    <property type="molecule type" value="Genomic_DNA"/>
</dbReference>
<evidence type="ECO:0000313" key="2">
    <source>
        <dbReference type="Proteomes" id="UP000814140"/>
    </source>
</evidence>
<reference evidence="1" key="1">
    <citation type="submission" date="2021-03" db="EMBL/GenBank/DDBJ databases">
        <authorList>
            <consortium name="DOE Joint Genome Institute"/>
            <person name="Ahrendt S."/>
            <person name="Looney B.P."/>
            <person name="Miyauchi S."/>
            <person name="Morin E."/>
            <person name="Drula E."/>
            <person name="Courty P.E."/>
            <person name="Chicoki N."/>
            <person name="Fauchery L."/>
            <person name="Kohler A."/>
            <person name="Kuo A."/>
            <person name="Labutti K."/>
            <person name="Pangilinan J."/>
            <person name="Lipzen A."/>
            <person name="Riley R."/>
            <person name="Andreopoulos W."/>
            <person name="He G."/>
            <person name="Johnson J."/>
            <person name="Barry K.W."/>
            <person name="Grigoriev I.V."/>
            <person name="Nagy L."/>
            <person name="Hibbett D."/>
            <person name="Henrissat B."/>
            <person name="Matheny P.B."/>
            <person name="Labbe J."/>
            <person name="Martin F."/>
        </authorList>
    </citation>
    <scope>NUCLEOTIDE SEQUENCE</scope>
    <source>
        <strain evidence="1">HHB10654</strain>
    </source>
</reference>
<gene>
    <name evidence="1" type="ORF">BV25DRAFT_1680477</name>
</gene>
<accession>A0ACB8TB96</accession>
<evidence type="ECO:0000313" key="1">
    <source>
        <dbReference type="EMBL" id="KAI0065408.1"/>
    </source>
</evidence>
<dbReference type="Proteomes" id="UP000814140">
    <property type="component" value="Unassembled WGS sequence"/>
</dbReference>
<proteinExistence type="predicted"/>
<comment type="caution">
    <text evidence="1">The sequence shown here is derived from an EMBL/GenBank/DDBJ whole genome shotgun (WGS) entry which is preliminary data.</text>
</comment>
<keyword evidence="2" id="KW-1185">Reference proteome</keyword>
<name>A0ACB8TB96_9AGAM</name>
<protein>
    <submittedName>
        <fullName evidence="1">Uncharacterized protein</fullName>
    </submittedName>
</protein>
<reference evidence="1" key="2">
    <citation type="journal article" date="2022" name="New Phytol.">
        <title>Evolutionary transition to the ectomycorrhizal habit in the genomes of a hyperdiverse lineage of mushroom-forming fungi.</title>
        <authorList>
            <person name="Looney B."/>
            <person name="Miyauchi S."/>
            <person name="Morin E."/>
            <person name="Drula E."/>
            <person name="Courty P.E."/>
            <person name="Kohler A."/>
            <person name="Kuo A."/>
            <person name="LaButti K."/>
            <person name="Pangilinan J."/>
            <person name="Lipzen A."/>
            <person name="Riley R."/>
            <person name="Andreopoulos W."/>
            <person name="He G."/>
            <person name="Johnson J."/>
            <person name="Nolan M."/>
            <person name="Tritt A."/>
            <person name="Barry K.W."/>
            <person name="Grigoriev I.V."/>
            <person name="Nagy L.G."/>
            <person name="Hibbett D."/>
            <person name="Henrissat B."/>
            <person name="Matheny P.B."/>
            <person name="Labbe J."/>
            <person name="Martin F.M."/>
        </authorList>
    </citation>
    <scope>NUCLEOTIDE SEQUENCE</scope>
    <source>
        <strain evidence="1">HHB10654</strain>
    </source>
</reference>
<sequence length="370" mass="41239">MSLSLASGLYQAMMSSRAHRTSQPHQQLTEPTAQQLRSLVLDYLCHKCYTRTARAFARDSIVRHLDADGDELTRPESEGDTVGITDEDLKQVELRKEVQSHILRGRVDDATAVLNTHFPSVLSGSEVALSSKRETRPPPASSSEVIRGIIPFTIEPAHLFLDLRVLAFIEASRTAPLEGTRHHTSQSKLTAGPASEISPPRVSTPSNIRDPSAEADGDAHLNRLLQHVYELYDCAQALEDPKERAAYQDELSRVSTLLAYKVPEHSRLSKYFGQERRQAVADEINSAILYRTGFPSTSYLELAVRYNTAMWNYMSEQGYKVRPSASKAAGAQFPPWRRQSHISTALQAKSTPISETEVIPPFDLHEFLSS</sequence>
<organism evidence="1 2">
    <name type="scientific">Artomyces pyxidatus</name>
    <dbReference type="NCBI Taxonomy" id="48021"/>
    <lineage>
        <taxon>Eukaryota</taxon>
        <taxon>Fungi</taxon>
        <taxon>Dikarya</taxon>
        <taxon>Basidiomycota</taxon>
        <taxon>Agaricomycotina</taxon>
        <taxon>Agaricomycetes</taxon>
        <taxon>Russulales</taxon>
        <taxon>Auriscalpiaceae</taxon>
        <taxon>Artomyces</taxon>
    </lineage>
</organism>